<protein>
    <recommendedName>
        <fullName evidence="4">Protein DEK</fullName>
    </recommendedName>
</protein>
<keyword evidence="3" id="KW-1185">Reference proteome</keyword>
<dbReference type="AlphaFoldDB" id="A0A843VKR0"/>
<dbReference type="GO" id="GO:0005634">
    <property type="term" value="C:nucleus"/>
    <property type="evidence" value="ECO:0007669"/>
    <property type="project" value="TreeGrafter"/>
</dbReference>
<dbReference type="InterPro" id="IPR044198">
    <property type="entry name" value="DEK"/>
</dbReference>
<feature type="region of interest" description="Disordered" evidence="1">
    <location>
        <begin position="1"/>
        <end position="109"/>
    </location>
</feature>
<evidence type="ECO:0000313" key="3">
    <source>
        <dbReference type="Proteomes" id="UP000652761"/>
    </source>
</evidence>
<feature type="compositionally biased region" description="Basic residues" evidence="1">
    <location>
        <begin position="60"/>
        <end position="69"/>
    </location>
</feature>
<gene>
    <name evidence="2" type="ORF">Taro_026839</name>
</gene>
<organism evidence="2 3">
    <name type="scientific">Colocasia esculenta</name>
    <name type="common">Wild taro</name>
    <name type="synonym">Arum esculentum</name>
    <dbReference type="NCBI Taxonomy" id="4460"/>
    <lineage>
        <taxon>Eukaryota</taxon>
        <taxon>Viridiplantae</taxon>
        <taxon>Streptophyta</taxon>
        <taxon>Embryophyta</taxon>
        <taxon>Tracheophyta</taxon>
        <taxon>Spermatophyta</taxon>
        <taxon>Magnoliopsida</taxon>
        <taxon>Liliopsida</taxon>
        <taxon>Araceae</taxon>
        <taxon>Aroideae</taxon>
        <taxon>Colocasieae</taxon>
        <taxon>Colocasia</taxon>
    </lineage>
</organism>
<dbReference type="OrthoDB" id="370884at2759"/>
<dbReference type="Proteomes" id="UP000652761">
    <property type="component" value="Unassembled WGS sequence"/>
</dbReference>
<evidence type="ECO:0000313" key="2">
    <source>
        <dbReference type="EMBL" id="MQL94180.1"/>
    </source>
</evidence>
<accession>A0A843VKR0</accession>
<comment type="caution">
    <text evidence="2">The sequence shown here is derived from an EMBL/GenBank/DDBJ whole genome shotgun (WGS) entry which is preliminary data.</text>
</comment>
<reference evidence="2" key="1">
    <citation type="submission" date="2017-07" db="EMBL/GenBank/DDBJ databases">
        <title>Taro Niue Genome Assembly and Annotation.</title>
        <authorList>
            <person name="Atibalentja N."/>
            <person name="Keating K."/>
            <person name="Fields C.J."/>
        </authorList>
    </citation>
    <scope>NUCLEOTIDE SEQUENCE</scope>
    <source>
        <strain evidence="2">Niue_2</strain>
        <tissue evidence="2">Leaf</tissue>
    </source>
</reference>
<proteinExistence type="predicted"/>
<evidence type="ECO:0000256" key="1">
    <source>
        <dbReference type="SAM" id="MobiDB-lite"/>
    </source>
</evidence>
<dbReference type="GO" id="GO:0003677">
    <property type="term" value="F:DNA binding"/>
    <property type="evidence" value="ECO:0007669"/>
    <property type="project" value="InterPro"/>
</dbReference>
<dbReference type="PANTHER" id="PTHR13468:SF1">
    <property type="entry name" value="PROTEIN DEK"/>
    <property type="match status" value="1"/>
</dbReference>
<sequence length="245" mass="27200">MASAEALRENNPSEGPAGGAQEVDGGEEVNEREATAEMAGEGEPEEKEAAGGEGKEGGGKRKRGRKPGKPKNEAAEKKIGKKRQAREAKPSPGRPTRERRTVERFSEMSPRRAVVTKAVSIQKGSGAQLKDIPNVFFKLSKRKVDENLQLLHRILFAKKAKALYVKRNIYQFSGFVWSENEEKQRAKVKEKLDKCVKDKLLDFCDVLDIPVSRAVAKKEDISAKLLEFLESPCVTRDVVLAVKEQ</sequence>
<dbReference type="PANTHER" id="PTHR13468">
    <property type="entry name" value="DEK PROTEIN"/>
    <property type="match status" value="1"/>
</dbReference>
<name>A0A843VKR0_COLES</name>
<dbReference type="GO" id="GO:0042393">
    <property type="term" value="F:histone binding"/>
    <property type="evidence" value="ECO:0007669"/>
    <property type="project" value="TreeGrafter"/>
</dbReference>
<feature type="compositionally biased region" description="Basic and acidic residues" evidence="1">
    <location>
        <begin position="47"/>
        <end position="59"/>
    </location>
</feature>
<dbReference type="GO" id="GO:0006325">
    <property type="term" value="P:chromatin organization"/>
    <property type="evidence" value="ECO:0007669"/>
    <property type="project" value="InterPro"/>
</dbReference>
<evidence type="ECO:0008006" key="4">
    <source>
        <dbReference type="Google" id="ProtNLM"/>
    </source>
</evidence>
<feature type="non-terminal residue" evidence="2">
    <location>
        <position position="245"/>
    </location>
</feature>
<feature type="compositionally biased region" description="Basic and acidic residues" evidence="1">
    <location>
        <begin position="85"/>
        <end position="109"/>
    </location>
</feature>
<dbReference type="GO" id="GO:2000779">
    <property type="term" value="P:regulation of double-strand break repair"/>
    <property type="evidence" value="ECO:0007669"/>
    <property type="project" value="TreeGrafter"/>
</dbReference>
<dbReference type="EMBL" id="NMUH01001643">
    <property type="protein sequence ID" value="MQL94180.1"/>
    <property type="molecule type" value="Genomic_DNA"/>
</dbReference>